<name>A0ACD3B2L1_9AGAR</name>
<reference evidence="1 2" key="1">
    <citation type="journal article" date="2019" name="Nat. Ecol. Evol.">
        <title>Megaphylogeny resolves global patterns of mushroom evolution.</title>
        <authorList>
            <person name="Varga T."/>
            <person name="Krizsan K."/>
            <person name="Foldi C."/>
            <person name="Dima B."/>
            <person name="Sanchez-Garcia M."/>
            <person name="Sanchez-Ramirez S."/>
            <person name="Szollosi G.J."/>
            <person name="Szarkandi J.G."/>
            <person name="Papp V."/>
            <person name="Albert L."/>
            <person name="Andreopoulos W."/>
            <person name="Angelini C."/>
            <person name="Antonin V."/>
            <person name="Barry K.W."/>
            <person name="Bougher N.L."/>
            <person name="Buchanan P."/>
            <person name="Buyck B."/>
            <person name="Bense V."/>
            <person name="Catcheside P."/>
            <person name="Chovatia M."/>
            <person name="Cooper J."/>
            <person name="Damon W."/>
            <person name="Desjardin D."/>
            <person name="Finy P."/>
            <person name="Geml J."/>
            <person name="Haridas S."/>
            <person name="Hughes K."/>
            <person name="Justo A."/>
            <person name="Karasinski D."/>
            <person name="Kautmanova I."/>
            <person name="Kiss B."/>
            <person name="Kocsube S."/>
            <person name="Kotiranta H."/>
            <person name="LaButti K.M."/>
            <person name="Lechner B.E."/>
            <person name="Liimatainen K."/>
            <person name="Lipzen A."/>
            <person name="Lukacs Z."/>
            <person name="Mihaltcheva S."/>
            <person name="Morgado L.N."/>
            <person name="Niskanen T."/>
            <person name="Noordeloos M.E."/>
            <person name="Ohm R.A."/>
            <person name="Ortiz-Santana B."/>
            <person name="Ovrebo C."/>
            <person name="Racz N."/>
            <person name="Riley R."/>
            <person name="Savchenko A."/>
            <person name="Shiryaev A."/>
            <person name="Soop K."/>
            <person name="Spirin V."/>
            <person name="Szebenyi C."/>
            <person name="Tomsovsky M."/>
            <person name="Tulloss R.E."/>
            <person name="Uehling J."/>
            <person name="Grigoriev I.V."/>
            <person name="Vagvolgyi C."/>
            <person name="Papp T."/>
            <person name="Martin F.M."/>
            <person name="Miettinen O."/>
            <person name="Hibbett D.S."/>
            <person name="Nagy L.G."/>
        </authorList>
    </citation>
    <scope>NUCLEOTIDE SEQUENCE [LARGE SCALE GENOMIC DNA]</scope>
    <source>
        <strain evidence="1 2">NL-1719</strain>
    </source>
</reference>
<evidence type="ECO:0000313" key="2">
    <source>
        <dbReference type="Proteomes" id="UP000308600"/>
    </source>
</evidence>
<evidence type="ECO:0000313" key="1">
    <source>
        <dbReference type="EMBL" id="TFK71824.1"/>
    </source>
</evidence>
<sequence>MKAFGERKGFKVNSLGKQLTTSVEGLPAVFFLAYLWCAVVKPVLDGLGIQRVRKAAADMPRIWWCPSGRLIGLPIHAAGLYTDDGQGQGILDYVVSSYFPSASALAYATRPEHPSKEVSLLTIANPTGAGLPGTELELEKIEKHTLAATLPAQELTRGEASVEAVKKGMENTSWAHFACHGVANPDKPWESALILANHARLTLREISDMSLPHAEFAYLSACQTAKGVVEAPDQSAHLSTGMLVCGYRSVIGTMWKISDEYAPFVADRVYAKMLEGGRPDYKRAACALHDAVQALRKEPGVSFRTWLPFIHVGV</sequence>
<dbReference type="EMBL" id="ML208293">
    <property type="protein sequence ID" value="TFK71824.1"/>
    <property type="molecule type" value="Genomic_DNA"/>
</dbReference>
<gene>
    <name evidence="1" type="ORF">BDN72DRAFT_764313</name>
</gene>
<dbReference type="Proteomes" id="UP000308600">
    <property type="component" value="Unassembled WGS sequence"/>
</dbReference>
<protein>
    <submittedName>
        <fullName evidence="1">Uncharacterized protein</fullName>
    </submittedName>
</protein>
<organism evidence="1 2">
    <name type="scientific">Pluteus cervinus</name>
    <dbReference type="NCBI Taxonomy" id="181527"/>
    <lineage>
        <taxon>Eukaryota</taxon>
        <taxon>Fungi</taxon>
        <taxon>Dikarya</taxon>
        <taxon>Basidiomycota</taxon>
        <taxon>Agaricomycotina</taxon>
        <taxon>Agaricomycetes</taxon>
        <taxon>Agaricomycetidae</taxon>
        <taxon>Agaricales</taxon>
        <taxon>Pluteineae</taxon>
        <taxon>Pluteaceae</taxon>
        <taxon>Pluteus</taxon>
    </lineage>
</organism>
<accession>A0ACD3B2L1</accession>
<keyword evidence="2" id="KW-1185">Reference proteome</keyword>
<proteinExistence type="predicted"/>